<dbReference type="InterPro" id="IPR008756">
    <property type="entry name" value="Peptidase_M56"/>
</dbReference>
<proteinExistence type="predicted"/>
<keyword evidence="1" id="KW-0472">Membrane</keyword>
<feature type="transmembrane region" description="Helical" evidence="1">
    <location>
        <begin position="282"/>
        <end position="301"/>
    </location>
</feature>
<dbReference type="Gene3D" id="3.30.2010.10">
    <property type="entry name" value="Metalloproteases ('zincins'), catalytic domain"/>
    <property type="match status" value="1"/>
</dbReference>
<dbReference type="RefSeq" id="WP_270037668.1">
    <property type="nucleotide sequence ID" value="NZ_JAPDOD010000001.1"/>
</dbReference>
<evidence type="ECO:0000313" key="4">
    <source>
        <dbReference type="Proteomes" id="UP001149140"/>
    </source>
</evidence>
<comment type="caution">
    <text evidence="3">The sequence shown here is derived from an EMBL/GenBank/DDBJ whole genome shotgun (WGS) entry which is preliminary data.</text>
</comment>
<dbReference type="PANTHER" id="PTHR34978">
    <property type="entry name" value="POSSIBLE SENSOR-TRANSDUCER PROTEIN BLAR"/>
    <property type="match status" value="1"/>
</dbReference>
<reference evidence="3" key="1">
    <citation type="submission" date="2022-10" db="EMBL/GenBank/DDBJ databases">
        <title>The WGS of Solirubrobacter ginsenosidimutans DSM 21036.</title>
        <authorList>
            <person name="Jiang Z."/>
        </authorList>
    </citation>
    <scope>NUCLEOTIDE SEQUENCE</scope>
    <source>
        <strain evidence="3">DSM 21036</strain>
    </source>
</reference>
<keyword evidence="1" id="KW-0812">Transmembrane</keyword>
<feature type="transmembrane region" description="Helical" evidence="1">
    <location>
        <begin position="53"/>
        <end position="81"/>
    </location>
</feature>
<dbReference type="Proteomes" id="UP001149140">
    <property type="component" value="Unassembled WGS sequence"/>
</dbReference>
<keyword evidence="4" id="KW-1185">Reference proteome</keyword>
<dbReference type="Pfam" id="PF05569">
    <property type="entry name" value="Peptidase_M56"/>
    <property type="match status" value="1"/>
</dbReference>
<keyword evidence="1" id="KW-1133">Transmembrane helix</keyword>
<dbReference type="AlphaFoldDB" id="A0A9X3RXX2"/>
<feature type="transmembrane region" description="Helical" evidence="1">
    <location>
        <begin position="241"/>
        <end position="261"/>
    </location>
</feature>
<feature type="domain" description="Peptidase M56" evidence="2">
    <location>
        <begin position="51"/>
        <end position="212"/>
    </location>
</feature>
<dbReference type="InterPro" id="IPR052173">
    <property type="entry name" value="Beta-lactam_resp_regulator"/>
</dbReference>
<dbReference type="CDD" id="cd07326">
    <property type="entry name" value="M56_BlaR1_MecR1_like"/>
    <property type="match status" value="1"/>
</dbReference>
<organism evidence="3 4">
    <name type="scientific">Solirubrobacter ginsenosidimutans</name>
    <dbReference type="NCBI Taxonomy" id="490573"/>
    <lineage>
        <taxon>Bacteria</taxon>
        <taxon>Bacillati</taxon>
        <taxon>Actinomycetota</taxon>
        <taxon>Thermoleophilia</taxon>
        <taxon>Solirubrobacterales</taxon>
        <taxon>Solirubrobacteraceae</taxon>
        <taxon>Solirubrobacter</taxon>
    </lineage>
</organism>
<evidence type="ECO:0000313" key="3">
    <source>
        <dbReference type="EMBL" id="MDA0159015.1"/>
    </source>
</evidence>
<accession>A0A9X3RXX2</accession>
<name>A0A9X3RXX2_9ACTN</name>
<evidence type="ECO:0000259" key="2">
    <source>
        <dbReference type="Pfam" id="PF05569"/>
    </source>
</evidence>
<dbReference type="PANTHER" id="PTHR34978:SF3">
    <property type="entry name" value="SLR0241 PROTEIN"/>
    <property type="match status" value="1"/>
</dbReference>
<gene>
    <name evidence="3" type="ORF">OM076_01960</name>
</gene>
<protein>
    <submittedName>
        <fullName evidence="3">M56 family metallopeptidase</fullName>
    </submittedName>
</protein>
<dbReference type="EMBL" id="JAPDOD010000001">
    <property type="protein sequence ID" value="MDA0159015.1"/>
    <property type="molecule type" value="Genomic_DNA"/>
</dbReference>
<sequence>MKTDARVFPLQLTLGAAGVSGAAAALVVAASAVHVSREAAHELDVAGVHLTYPALNAAAALLLAFAALGAAVLVVALWAAWRQVRAHRRLLRLLVIERPLPEHHAVWVIAGGVPLAFCAGWLRPRIYVSAAAVERLSDEELQAVLAHEQEHRRMRDPLRLAVGRILCEALFFLPVLRPLHDRYGEVAELTADAAAVAAAGGSPRPLAAAMLTFDAHTEGGGVGISPDRVDSLLGLPRAWKLPWALLVGALFTVALVLVVVWRASAGASIQATLNLPIATSQPCVLVLALIPVIACMAGVIARRG</sequence>
<evidence type="ECO:0000256" key="1">
    <source>
        <dbReference type="SAM" id="Phobius"/>
    </source>
</evidence>